<dbReference type="AlphaFoldDB" id="A0A9X2P442"/>
<dbReference type="EMBL" id="JANSUY010000003">
    <property type="protein sequence ID" value="MCR9014857.1"/>
    <property type="molecule type" value="Genomic_DNA"/>
</dbReference>
<comment type="caution">
    <text evidence="1">The sequence shown here is derived from an EMBL/GenBank/DDBJ whole genome shotgun (WGS) entry which is preliminary data.</text>
</comment>
<dbReference type="Proteomes" id="UP001142175">
    <property type="component" value="Unassembled WGS sequence"/>
</dbReference>
<evidence type="ECO:0000313" key="2">
    <source>
        <dbReference type="Proteomes" id="UP001142175"/>
    </source>
</evidence>
<sequence>MQFSWADPKEVQRISALADSFDISYVQYPIHRKPIAAIGAIWSVYQGVFYLKKYIQEHQIQILMPRSTMPAMMVNRLWGWLRKQSVSVVFDADGLPLEERVDYAGLDPSGRQYLLLKKEEEKILRKADKVITRSQKSIAIHLEKIGMAHQRKFFKVGNGRDTRFFKPDSESRERIRKGFGLSDEDMLWVYTGTVGPQYMVEEMLGLFERFHQNSPKSKFLILTRNTDFLKGKIPGILSDSVIVQNGSYKEIPYYLSAADLGLSLRKAAISLAGIAPIKLGEYLLCGLPVIASSGVGDTEEMLKDKDFCFLIGSVGDGLITPQFQEWIGGLAKLDRGKIREFGLENFSLEQSVGSYLRMLNEEL</sequence>
<organism evidence="1 2">
    <name type="scientific">Aquiflexum gelatinilyticum</name>
    <dbReference type="NCBI Taxonomy" id="2961943"/>
    <lineage>
        <taxon>Bacteria</taxon>
        <taxon>Pseudomonadati</taxon>
        <taxon>Bacteroidota</taxon>
        <taxon>Cytophagia</taxon>
        <taxon>Cytophagales</taxon>
        <taxon>Cyclobacteriaceae</taxon>
        <taxon>Aquiflexum</taxon>
    </lineage>
</organism>
<accession>A0A9X2P442</accession>
<evidence type="ECO:0000313" key="1">
    <source>
        <dbReference type="EMBL" id="MCR9014857.1"/>
    </source>
</evidence>
<dbReference type="SUPFAM" id="SSF53756">
    <property type="entry name" value="UDP-Glycosyltransferase/glycogen phosphorylase"/>
    <property type="match status" value="1"/>
</dbReference>
<protein>
    <recommendedName>
        <fullName evidence="3">Glycosyltransferase</fullName>
    </recommendedName>
</protein>
<keyword evidence="2" id="KW-1185">Reference proteome</keyword>
<name>A0A9X2P442_9BACT</name>
<proteinExistence type="predicted"/>
<reference evidence="1" key="1">
    <citation type="submission" date="2022-08" db="EMBL/GenBank/DDBJ databases">
        <authorList>
            <person name="Zhang D."/>
        </authorList>
    </citation>
    <scope>NUCLEOTIDE SEQUENCE</scope>
    <source>
        <strain evidence="1">XJ19-11</strain>
    </source>
</reference>
<dbReference type="RefSeq" id="WP_258422734.1">
    <property type="nucleotide sequence ID" value="NZ_JANSUY010000003.1"/>
</dbReference>
<evidence type="ECO:0008006" key="3">
    <source>
        <dbReference type="Google" id="ProtNLM"/>
    </source>
</evidence>
<gene>
    <name evidence="1" type="ORF">NU887_07385</name>
</gene>
<dbReference type="Gene3D" id="3.40.50.2000">
    <property type="entry name" value="Glycogen Phosphorylase B"/>
    <property type="match status" value="2"/>
</dbReference>